<dbReference type="SUPFAM" id="SSF56112">
    <property type="entry name" value="Protein kinase-like (PK-like)"/>
    <property type="match status" value="1"/>
</dbReference>
<evidence type="ECO:0000313" key="11">
    <source>
        <dbReference type="Proteomes" id="UP001214250"/>
    </source>
</evidence>
<name>A0ABY7VXX6_9BACT</name>
<dbReference type="GO" id="GO:0016301">
    <property type="term" value="F:kinase activity"/>
    <property type="evidence" value="ECO:0007669"/>
    <property type="project" value="UniProtKB-KW"/>
</dbReference>
<keyword evidence="8" id="KW-0812">Transmembrane</keyword>
<keyword evidence="3 10" id="KW-0418">Kinase</keyword>
<evidence type="ECO:0000313" key="10">
    <source>
        <dbReference type="EMBL" id="WDE98776.1"/>
    </source>
</evidence>
<dbReference type="EMBL" id="CP117812">
    <property type="protein sequence ID" value="WDE98776.1"/>
    <property type="molecule type" value="Genomic_DNA"/>
</dbReference>
<dbReference type="InterPro" id="IPR011009">
    <property type="entry name" value="Kinase-like_dom_sf"/>
</dbReference>
<dbReference type="RefSeq" id="WP_274153645.1">
    <property type="nucleotide sequence ID" value="NZ_CP117812.1"/>
</dbReference>
<keyword evidence="8" id="KW-0472">Membrane</keyword>
<dbReference type="InterPro" id="IPR017441">
    <property type="entry name" value="Protein_kinase_ATP_BS"/>
</dbReference>
<evidence type="ECO:0000256" key="3">
    <source>
        <dbReference type="ARBA" id="ARBA00022777"/>
    </source>
</evidence>
<dbReference type="InterPro" id="IPR008271">
    <property type="entry name" value="Ser/Thr_kinase_AS"/>
</dbReference>
<evidence type="ECO:0000256" key="2">
    <source>
        <dbReference type="ARBA" id="ARBA00022741"/>
    </source>
</evidence>
<organism evidence="10 11">
    <name type="scientific">Lentisphaera profundi</name>
    <dbReference type="NCBI Taxonomy" id="1658616"/>
    <lineage>
        <taxon>Bacteria</taxon>
        <taxon>Pseudomonadati</taxon>
        <taxon>Lentisphaerota</taxon>
        <taxon>Lentisphaeria</taxon>
        <taxon>Lentisphaerales</taxon>
        <taxon>Lentisphaeraceae</taxon>
        <taxon>Lentisphaera</taxon>
    </lineage>
</organism>
<dbReference type="Gene3D" id="1.10.510.10">
    <property type="entry name" value="Transferase(Phosphotransferase) domain 1"/>
    <property type="match status" value="1"/>
</dbReference>
<dbReference type="PANTHER" id="PTHR43289">
    <property type="entry name" value="MITOGEN-ACTIVATED PROTEIN KINASE KINASE KINASE 20-RELATED"/>
    <property type="match status" value="1"/>
</dbReference>
<feature type="coiled-coil region" evidence="6">
    <location>
        <begin position="392"/>
        <end position="460"/>
    </location>
</feature>
<dbReference type="Pfam" id="PF00069">
    <property type="entry name" value="Pkinase"/>
    <property type="match status" value="1"/>
</dbReference>
<feature type="domain" description="Protein kinase" evidence="9">
    <location>
        <begin position="48"/>
        <end position="308"/>
    </location>
</feature>
<dbReference type="Proteomes" id="UP001214250">
    <property type="component" value="Chromosome 2"/>
</dbReference>
<dbReference type="CDD" id="cd14014">
    <property type="entry name" value="STKc_PknB_like"/>
    <property type="match status" value="1"/>
</dbReference>
<keyword evidence="6" id="KW-0175">Coiled coil</keyword>
<keyword evidence="4 5" id="KW-0067">ATP-binding</keyword>
<proteinExistence type="predicted"/>
<keyword evidence="1" id="KW-0808">Transferase</keyword>
<accession>A0ABY7VXX6</accession>
<gene>
    <name evidence="10" type="ORF">PQO03_13110</name>
</gene>
<evidence type="ECO:0000256" key="6">
    <source>
        <dbReference type="SAM" id="Coils"/>
    </source>
</evidence>
<dbReference type="PROSITE" id="PS00107">
    <property type="entry name" value="PROTEIN_KINASE_ATP"/>
    <property type="match status" value="1"/>
</dbReference>
<feature type="region of interest" description="Disordered" evidence="7">
    <location>
        <begin position="317"/>
        <end position="346"/>
    </location>
</feature>
<keyword evidence="8" id="KW-1133">Transmembrane helix</keyword>
<dbReference type="SMART" id="SM00220">
    <property type="entry name" value="S_TKc"/>
    <property type="match status" value="1"/>
</dbReference>
<dbReference type="PROSITE" id="PS00108">
    <property type="entry name" value="PROTEIN_KINASE_ST"/>
    <property type="match status" value="1"/>
</dbReference>
<protein>
    <submittedName>
        <fullName evidence="10">Serine/threonine-protein kinase</fullName>
    </submittedName>
</protein>
<keyword evidence="11" id="KW-1185">Reference proteome</keyword>
<dbReference type="InterPro" id="IPR000719">
    <property type="entry name" value="Prot_kinase_dom"/>
</dbReference>
<reference evidence="10 11" key="1">
    <citation type="submission" date="2023-02" db="EMBL/GenBank/DDBJ databases">
        <title>Genome sequence of Lentisphaera profundi SAORIC-696.</title>
        <authorList>
            <person name="Kim e."/>
            <person name="Cho J.-C."/>
            <person name="Choi A."/>
            <person name="Kang I."/>
        </authorList>
    </citation>
    <scope>NUCLEOTIDE SEQUENCE [LARGE SCALE GENOMIC DNA]</scope>
    <source>
        <strain evidence="10 11">SAORIC-696</strain>
    </source>
</reference>
<dbReference type="PANTHER" id="PTHR43289:SF34">
    <property type="entry name" value="SERINE_THREONINE-PROTEIN KINASE YBDM-RELATED"/>
    <property type="match status" value="1"/>
</dbReference>
<evidence type="ECO:0000256" key="4">
    <source>
        <dbReference type="ARBA" id="ARBA00022840"/>
    </source>
</evidence>
<sequence length="637" mass="71019">MLFKCEQCDGMVDSAGCDYGEEIICGHCENAIAVPASLFSKNAIIDDFIIEKFLGKGGMGMVYRAHQISLDRTIALKILTISEDMGPEAVDDFVKEARSAASLNHPHIVQAYAVGKYEDIYYFGMEYVEGQTVKELMDKEPILDEDSTLAIGLNIAEALREAWDRKKIIHRDIKPDNIMLTDEGVVKLMDLGLSCTHNESANESDTITGTPQYICPEQIMGSEMDIRGDLYSLGATMYHMMTGEFCFNGNGYNEILRGHLERDPKPLTEFGRNISEGSWLVIKKLLEKDPNDRYQNAQELIQALHDARAGKTAAPVTLAPPQGLKKPEGLKAPQAKVEKKENTEAQEEVTFTPKKKSAASKKKFIIMGAILGALIIIRVIVSVSTLSEEDKLKLQQQEIAEITAKNKEKQLEKKKAADARKIAEAEKAKKAAQAKKAERAKKAAEAAKKAELTKKAEQQAKARSKPVDLIAPGFLWTYNYTSSKISSSWMKTDYNDKSWKKGSAPLSYGTNKHKAKTSLTKSRNGVGILYLRRKFILQKVDKNLDYRVVHMMDDGGAVWINGNRLFVVNMDAKQLKPGGLAKKENTDTEHKFKGWKTIPHNKLKAGVNVVAVEVHPVAKSPDLFFDLRLVQRPKKKK</sequence>
<evidence type="ECO:0000256" key="1">
    <source>
        <dbReference type="ARBA" id="ARBA00022679"/>
    </source>
</evidence>
<evidence type="ECO:0000259" key="9">
    <source>
        <dbReference type="PROSITE" id="PS50011"/>
    </source>
</evidence>
<evidence type="ECO:0000256" key="5">
    <source>
        <dbReference type="PROSITE-ProRule" id="PRU10141"/>
    </source>
</evidence>
<feature type="transmembrane region" description="Helical" evidence="8">
    <location>
        <begin position="364"/>
        <end position="386"/>
    </location>
</feature>
<feature type="binding site" evidence="5">
    <location>
        <position position="77"/>
    </location>
    <ligand>
        <name>ATP</name>
        <dbReference type="ChEBI" id="CHEBI:30616"/>
    </ligand>
</feature>
<dbReference type="PROSITE" id="PS50011">
    <property type="entry name" value="PROTEIN_KINASE_DOM"/>
    <property type="match status" value="1"/>
</dbReference>
<keyword evidence="2 5" id="KW-0547">Nucleotide-binding</keyword>
<dbReference type="Gene3D" id="3.30.200.20">
    <property type="entry name" value="Phosphorylase Kinase, domain 1"/>
    <property type="match status" value="1"/>
</dbReference>
<dbReference type="Gene3D" id="2.60.120.260">
    <property type="entry name" value="Galactose-binding domain-like"/>
    <property type="match status" value="1"/>
</dbReference>
<evidence type="ECO:0000256" key="8">
    <source>
        <dbReference type="SAM" id="Phobius"/>
    </source>
</evidence>
<evidence type="ECO:0000256" key="7">
    <source>
        <dbReference type="SAM" id="MobiDB-lite"/>
    </source>
</evidence>